<dbReference type="RefSeq" id="WP_075198733.1">
    <property type="nucleotide sequence ID" value="NZ_CP187984.1"/>
</dbReference>
<sequence length="389" mass="42025">MEQRRLTGKSHWYHETQSSLCPADPLPLVPEAAKVEDRFLLDLPLDDVNIAAHAPWCDAARALIPSLLPDKHDVTRLHTLSVYDRLSTALTVAQVCGVQRLCNHYAARLAPEPGPDSSRESNRRLTLLTQTARQLASSPTLIDSEARTQLEDAGLSVQDIVTFTQIIGFVGFQARAVALLQAQPGQPARWLPGIDMQQDAPASLFTAHAPRWQPDLPTLEMGWASAEQQAAYNAALDEPLLQPLLSLLAHDACALQGLAALLASLRGQEVTPDAALVALVSARINGSVSCFDGAALRLRDEPGLADAARNGERALLAWSHNHPRARAIIQAMQMLTRAPARFGHAQLEPLTDAGFDAQTALRLLAWGSVCGWVNRLRLGLGVTTQPAAV</sequence>
<evidence type="ECO:0008006" key="2">
    <source>
        <dbReference type="Google" id="ProtNLM"/>
    </source>
</evidence>
<dbReference type="EMBL" id="MSAG01000020">
    <property type="protein sequence ID" value="PUX21460.1"/>
    <property type="molecule type" value="Genomic_DNA"/>
</dbReference>
<dbReference type="PANTHER" id="PTHR35446">
    <property type="entry name" value="SI:CH211-175M2.5"/>
    <property type="match status" value="1"/>
</dbReference>
<evidence type="ECO:0000313" key="1">
    <source>
        <dbReference type="EMBL" id="PUX21460.1"/>
    </source>
</evidence>
<dbReference type="InterPro" id="IPR029032">
    <property type="entry name" value="AhpD-like"/>
</dbReference>
<dbReference type="SUPFAM" id="SSF69118">
    <property type="entry name" value="AhpD-like"/>
    <property type="match status" value="2"/>
</dbReference>
<dbReference type="OrthoDB" id="6496098at2"/>
<protein>
    <recommendedName>
        <fullName evidence="2">CMD domain-containing protein</fullName>
    </recommendedName>
</protein>
<name>A0A2T7B4A1_9ENTR</name>
<dbReference type="PANTHER" id="PTHR35446:SF3">
    <property type="entry name" value="CMD DOMAIN-CONTAINING PROTEIN"/>
    <property type="match status" value="1"/>
</dbReference>
<accession>A0A2T7B4A1</accession>
<dbReference type="AlphaFoldDB" id="A0A2T7B4A1"/>
<organism evidence="1">
    <name type="scientific">Cronobacter turicensis</name>
    <dbReference type="NCBI Taxonomy" id="413502"/>
    <lineage>
        <taxon>Bacteria</taxon>
        <taxon>Pseudomonadati</taxon>
        <taxon>Pseudomonadota</taxon>
        <taxon>Gammaproteobacteria</taxon>
        <taxon>Enterobacterales</taxon>
        <taxon>Enterobacteriaceae</taxon>
        <taxon>Cronobacter</taxon>
    </lineage>
</organism>
<gene>
    <name evidence="1" type="ORF">BS411_12990</name>
</gene>
<proteinExistence type="predicted"/>
<dbReference type="Gene3D" id="1.20.1290.10">
    <property type="entry name" value="AhpD-like"/>
    <property type="match status" value="2"/>
</dbReference>
<comment type="caution">
    <text evidence="1">The sequence shown here is derived from an EMBL/GenBank/DDBJ whole genome shotgun (WGS) entry which is preliminary data.</text>
</comment>
<reference evidence="1" key="1">
    <citation type="submission" date="2016-12" db="EMBL/GenBank/DDBJ databases">
        <title>Analysis of the Molecular Diversity Among Cronobacter Species Isolated from Filth Flies Using a Pan Genomic DNA Microarray.</title>
        <authorList>
            <person name="Pava-Ripoll M."/>
            <person name="Tall B."/>
            <person name="Farber J."/>
            <person name="Fanning S."/>
            <person name="Lehner A."/>
            <person name="Stephan R."/>
            <person name="Pagotto F."/>
            <person name="Iverson C."/>
            <person name="Ziobro G."/>
            <person name="Miller A."/>
            <person name="Pearson R."/>
            <person name="Yan Q."/>
            <person name="Kim M."/>
            <person name="Jeong S."/>
            <person name="Park J."/>
            <person name="Jun S."/>
            <person name="Choi H."/>
            <person name="Chung T."/>
            <person name="Yoo Y."/>
            <person name="Park E."/>
            <person name="Hwang S."/>
            <person name="Lee B."/>
            <person name="Sathyamoorthy V."/>
            <person name="Carter L."/>
            <person name="Mammel M."/>
            <person name="Jackson S."/>
            <person name="Kothary M."/>
            <person name="Patel I."/>
            <person name="Grim C."/>
            <person name="Gopinath G."/>
            <person name="Gangiredla J."/>
            <person name="Chase H."/>
        </authorList>
    </citation>
    <scope>NUCLEOTIDE SEQUENCE [LARGE SCALE GENOMIC DNA]</scope>
    <source>
        <strain evidence="1">MOD1-Sh41s</strain>
    </source>
</reference>